<dbReference type="AlphaFoldDB" id="A0A2A2GFH3"/>
<accession>A0A2A2GFH3</accession>
<comment type="caution">
    <text evidence="6">The sequence shown here is derived from an EMBL/GenBank/DDBJ whole genome shotgun (WGS) entry which is preliminary data.</text>
</comment>
<dbReference type="GO" id="GO:0043748">
    <property type="term" value="F:O-succinylbenzoate synthase activity"/>
    <property type="evidence" value="ECO:0007669"/>
    <property type="project" value="UniProtKB-EC"/>
</dbReference>
<keyword evidence="3" id="KW-0456">Lyase</keyword>
<dbReference type="InterPro" id="IPR029065">
    <property type="entry name" value="Enolase_C-like"/>
</dbReference>
<dbReference type="PANTHER" id="PTHR48073:SF2">
    <property type="entry name" value="O-SUCCINYLBENZOATE SYNTHASE"/>
    <property type="match status" value="1"/>
</dbReference>
<feature type="domain" description="Mandelate racemase/muconate lactonizing enzyme C-terminal" evidence="5">
    <location>
        <begin position="137"/>
        <end position="232"/>
    </location>
</feature>
<dbReference type="SFLD" id="SFLDF00009">
    <property type="entry name" value="o-succinylbenzoate_synthase"/>
    <property type="match status" value="1"/>
</dbReference>
<evidence type="ECO:0000256" key="2">
    <source>
        <dbReference type="ARBA" id="ARBA00022842"/>
    </source>
</evidence>
<keyword evidence="1" id="KW-0479">Metal-binding</keyword>
<dbReference type="CDD" id="cd03320">
    <property type="entry name" value="OSBS"/>
    <property type="match status" value="1"/>
</dbReference>
<dbReference type="GO" id="GO:0046872">
    <property type="term" value="F:metal ion binding"/>
    <property type="evidence" value="ECO:0007669"/>
    <property type="project" value="UniProtKB-KW"/>
</dbReference>
<dbReference type="InterPro" id="IPR041338">
    <property type="entry name" value="OSBS_N"/>
</dbReference>
<proteinExistence type="predicted"/>
<dbReference type="SMART" id="SM00922">
    <property type="entry name" value="MR_MLE"/>
    <property type="match status" value="1"/>
</dbReference>
<evidence type="ECO:0000256" key="3">
    <source>
        <dbReference type="ARBA" id="ARBA00023239"/>
    </source>
</evidence>
<dbReference type="GO" id="GO:0009234">
    <property type="term" value="P:menaquinone biosynthetic process"/>
    <property type="evidence" value="ECO:0007669"/>
    <property type="project" value="UniProtKB-UniRule"/>
</dbReference>
<name>A0A2A2GFH3_9BACT</name>
<dbReference type="RefSeq" id="WP_095604888.1">
    <property type="nucleotide sequence ID" value="NZ_NSKE01000001.1"/>
</dbReference>
<dbReference type="SFLD" id="SFLDG00180">
    <property type="entry name" value="muconate_cycloisomerase"/>
    <property type="match status" value="1"/>
</dbReference>
<keyword evidence="2" id="KW-0460">Magnesium</keyword>
<organism evidence="6 7">
    <name type="scientific">Fodinibius salipaludis</name>
    <dbReference type="NCBI Taxonomy" id="2032627"/>
    <lineage>
        <taxon>Bacteria</taxon>
        <taxon>Pseudomonadati</taxon>
        <taxon>Balneolota</taxon>
        <taxon>Balneolia</taxon>
        <taxon>Balneolales</taxon>
        <taxon>Balneolaceae</taxon>
        <taxon>Fodinibius</taxon>
    </lineage>
</organism>
<dbReference type="EC" id="4.2.1.113" evidence="4"/>
<dbReference type="SUPFAM" id="SSF54826">
    <property type="entry name" value="Enolase N-terminal domain-like"/>
    <property type="match status" value="1"/>
</dbReference>
<dbReference type="Gene3D" id="3.30.390.10">
    <property type="entry name" value="Enolase-like, N-terminal domain"/>
    <property type="match status" value="1"/>
</dbReference>
<evidence type="ECO:0000313" key="6">
    <source>
        <dbReference type="EMBL" id="PAU95643.1"/>
    </source>
</evidence>
<dbReference type="OrthoDB" id="9766759at2"/>
<dbReference type="Pfam" id="PF13378">
    <property type="entry name" value="MR_MLE_C"/>
    <property type="match status" value="1"/>
</dbReference>
<reference evidence="6 7" key="1">
    <citation type="submission" date="2017-08" db="EMBL/GenBank/DDBJ databases">
        <title>Aliifodinibius alkalisoli sp. nov., isolated from saline alkaline soil.</title>
        <authorList>
            <person name="Liu D."/>
            <person name="Zhang G."/>
        </authorList>
    </citation>
    <scope>NUCLEOTIDE SEQUENCE [LARGE SCALE GENOMIC DNA]</scope>
    <source>
        <strain evidence="6 7">WN023</strain>
    </source>
</reference>
<evidence type="ECO:0000313" key="7">
    <source>
        <dbReference type="Proteomes" id="UP000218831"/>
    </source>
</evidence>
<keyword evidence="7" id="KW-1185">Reference proteome</keyword>
<gene>
    <name evidence="6" type="primary">menC</name>
    <name evidence="6" type="ORF">CK503_00840</name>
</gene>
<dbReference type="Pfam" id="PF21508">
    <property type="entry name" value="MenC_N"/>
    <property type="match status" value="1"/>
</dbReference>
<dbReference type="SUPFAM" id="SSF51604">
    <property type="entry name" value="Enolase C-terminal domain-like"/>
    <property type="match status" value="1"/>
</dbReference>
<dbReference type="EMBL" id="NSKE01000001">
    <property type="protein sequence ID" value="PAU95643.1"/>
    <property type="molecule type" value="Genomic_DNA"/>
</dbReference>
<dbReference type="InterPro" id="IPR029017">
    <property type="entry name" value="Enolase-like_N"/>
</dbReference>
<evidence type="ECO:0000259" key="5">
    <source>
        <dbReference type="SMART" id="SM00922"/>
    </source>
</evidence>
<protein>
    <recommendedName>
        <fullName evidence="4">o-succinylbenzoate synthase</fullName>
        <ecNumber evidence="4">4.2.1.113</ecNumber>
    </recommendedName>
</protein>
<dbReference type="NCBIfam" id="TIGR01927">
    <property type="entry name" value="menC_gam_Gplu"/>
    <property type="match status" value="1"/>
</dbReference>
<dbReference type="PANTHER" id="PTHR48073">
    <property type="entry name" value="O-SUCCINYLBENZOATE SYNTHASE-RELATED"/>
    <property type="match status" value="1"/>
</dbReference>
<evidence type="ECO:0000256" key="4">
    <source>
        <dbReference type="NCBIfam" id="TIGR01927"/>
    </source>
</evidence>
<dbReference type="InterPro" id="IPR013342">
    <property type="entry name" value="Mandelate_racemase_C"/>
</dbReference>
<dbReference type="InterPro" id="IPR036849">
    <property type="entry name" value="Enolase-like_C_sf"/>
</dbReference>
<sequence>MKLACYSYKLPFSTPLQTSSQRFQHREGFILSYTTEGRQIYGEAAPLPGFSTESHKSVQNLLTSYQETISKKLIGSHPVKELQQFYQDNEVPPSLQFGLDTLAYQIEAHKNEQPLLPYLFADASPKVGVNGLVSLQADDVLKDVARKITSGFRTIKFKIGLHFENELALLHKVRHKHPELTIRVDANQAWDLDVAVHHCKQLNKLGIEYCEEPLKNITPANIEQLYQETSLPFALDESMTQHSYWPNLLSFTEYLIMKPMIVGSFQRNIKTKRLANTHNNKVVVTTSLESGVGRYFTSLLAAGLGSPNTAHGLSTGFILAKDIITEKNVISEGYMDLSSQRLPMINFDQQFFTKVF</sequence>
<dbReference type="SFLD" id="SFLDS00001">
    <property type="entry name" value="Enolase"/>
    <property type="match status" value="1"/>
</dbReference>
<dbReference type="Gene3D" id="3.20.20.120">
    <property type="entry name" value="Enolase-like C-terminal domain"/>
    <property type="match status" value="1"/>
</dbReference>
<dbReference type="Proteomes" id="UP000218831">
    <property type="component" value="Unassembled WGS sequence"/>
</dbReference>
<evidence type="ECO:0000256" key="1">
    <source>
        <dbReference type="ARBA" id="ARBA00022723"/>
    </source>
</evidence>